<accession>A0A1Y2LWX4</accession>
<keyword evidence="2" id="KW-1185">Reference proteome</keyword>
<dbReference type="InParanoid" id="A0A1Y2LWX4"/>
<proteinExistence type="predicted"/>
<reference evidence="1 2" key="1">
    <citation type="journal article" date="2017" name="Genome Announc.">
        <title>Genome sequence of the saprophytic ascomycete Epicoccum nigrum ICMP 19927 strain isolated from New Zealand.</title>
        <authorList>
            <person name="Fokin M."/>
            <person name="Fleetwood D."/>
            <person name="Weir B.S."/>
            <person name="Villas-Boas S.G."/>
        </authorList>
    </citation>
    <scope>NUCLEOTIDE SEQUENCE [LARGE SCALE GENOMIC DNA]</scope>
    <source>
        <strain evidence="1 2">ICMP 19927</strain>
    </source>
</reference>
<name>A0A1Y2LWX4_EPING</name>
<organism evidence="1 2">
    <name type="scientific">Epicoccum nigrum</name>
    <name type="common">Soil fungus</name>
    <name type="synonym">Epicoccum purpurascens</name>
    <dbReference type="NCBI Taxonomy" id="105696"/>
    <lineage>
        <taxon>Eukaryota</taxon>
        <taxon>Fungi</taxon>
        <taxon>Dikarya</taxon>
        <taxon>Ascomycota</taxon>
        <taxon>Pezizomycotina</taxon>
        <taxon>Dothideomycetes</taxon>
        <taxon>Pleosporomycetidae</taxon>
        <taxon>Pleosporales</taxon>
        <taxon>Pleosporineae</taxon>
        <taxon>Didymellaceae</taxon>
        <taxon>Epicoccum</taxon>
    </lineage>
</organism>
<sequence length="313" mass="34094">MYANCAVRIIHGYKCSTAKHAPSSHLTSPHLRRLSNRLLPLRILLDNHRAIDLLAQPLPPRRVQLGRKLQPARSLHRLDRHLEVGQRLLVVNARVGQNKGTERHLPPDTAVLGENDLVEMCRHGNVGGVANHLVRHAPLAVCLALGQVQRPCDDAHAGVCVRQAPAEVLEVRPVVAVEAVADLWAHVAQRKGIVHGLLAPLCVGSRHLVPTVVAAAEVVLELCAELLRDCDVFYEHAVLAVGVAGGQRLRCDVLGHPCWVASLTVVRRRERGGRAKVVDWAREPILEEAVGIDKRCAVGGGRRGDGGYGGNWR</sequence>
<evidence type="ECO:0000313" key="1">
    <source>
        <dbReference type="EMBL" id="OSS48395.1"/>
    </source>
</evidence>
<dbReference type="EMBL" id="KZ107846">
    <property type="protein sequence ID" value="OSS48395.1"/>
    <property type="molecule type" value="Genomic_DNA"/>
</dbReference>
<dbReference type="Proteomes" id="UP000193240">
    <property type="component" value="Unassembled WGS sequence"/>
</dbReference>
<gene>
    <name evidence="1" type="ORF">B5807_07787</name>
</gene>
<evidence type="ECO:0000313" key="2">
    <source>
        <dbReference type="Proteomes" id="UP000193240"/>
    </source>
</evidence>
<protein>
    <submittedName>
        <fullName evidence="1">Uncharacterized protein</fullName>
    </submittedName>
</protein>
<dbReference type="AlphaFoldDB" id="A0A1Y2LWX4"/>